<feature type="domain" description="AMP-dependent synthetase/ligase" evidence="5">
    <location>
        <begin position="47"/>
        <end position="412"/>
    </location>
</feature>
<dbReference type="Proteomes" id="UP000050482">
    <property type="component" value="Unassembled WGS sequence"/>
</dbReference>
<dbReference type="FunFam" id="3.40.50.12780:FF:000063">
    <property type="entry name" value="Acetyl-coenzyme A synthetase"/>
    <property type="match status" value="1"/>
</dbReference>
<dbReference type="Gene3D" id="3.40.50.12780">
    <property type="entry name" value="N-terminal domain of ligase-like"/>
    <property type="match status" value="1"/>
</dbReference>
<dbReference type="GO" id="GO:0004321">
    <property type="term" value="F:fatty-acyl-CoA synthase activity"/>
    <property type="evidence" value="ECO:0007669"/>
    <property type="project" value="TreeGrafter"/>
</dbReference>
<accession>A0A0P9CXC9</accession>
<sequence>MKDTYQDFWETTAQDLKNPSYQAIREAFRWDIPEFYNIAVDACDRHAANPNRLALIYDRGDGHPENWTFRDLKTSSNRLANALQGLGIRCGDRVAVFLSQSPQLPMTHFAIYKLGAIVVPLFTLFGPDAVVHRMSDSQARIVITDEEHLNLILDCQRELPDLEHVIVVDGHHSGALSLDDLLAASSDTFEPVHTKSDDPAIIIYTSGTTGKAKGALHGHRVLLGHLPGVSVSHNLMPRPNDLIWTPADWAWIGGMFDVLFPALHWAIPIVAHRMPKFDPEAAFYLMARLNVRNTFLPPTALKMMRQIEKPLDRWPLQLRTIACGGESLGEETLRWAETSLGIHINEFYGQTECNMVVSNCTDAFPSKPGSMGKAAPGHEVAIIDDDGNVVPSGTMGEIAVKSPNPVMFLRYWNQSAATDRKFVGDWLRTGDMGYMNEEGYIYFVGRDDDIISSAGYRIGPAEVEESLVQHPTVLMAAVVGIPDETRGQIVKAFVRLRDGVAADDPLRRELQQWVRQKLGAHEYPREIEFVESFPMTPSGKIQRAVLRKREAERKQAGQ</sequence>
<dbReference type="PROSITE" id="PS00455">
    <property type="entry name" value="AMP_BINDING"/>
    <property type="match status" value="1"/>
</dbReference>
<evidence type="ECO:0000313" key="7">
    <source>
        <dbReference type="EMBL" id="KPV44412.1"/>
    </source>
</evidence>
<dbReference type="PANTHER" id="PTHR43605:SF10">
    <property type="entry name" value="ACYL-COA SYNTHETASE MEDIUM CHAIN FAMILY MEMBER 3"/>
    <property type="match status" value="1"/>
</dbReference>
<dbReference type="FunFam" id="3.30.300.30:FF:000005">
    <property type="entry name" value="Acyl-coenzyme A synthetase ACSM5, mitochondrial"/>
    <property type="match status" value="1"/>
</dbReference>
<dbReference type="InterPro" id="IPR000873">
    <property type="entry name" value="AMP-dep_synth/lig_dom"/>
</dbReference>
<dbReference type="Pfam" id="PF00501">
    <property type="entry name" value="AMP-binding"/>
    <property type="match status" value="1"/>
</dbReference>
<dbReference type="CDD" id="cd05971">
    <property type="entry name" value="MACS_like_3"/>
    <property type="match status" value="1"/>
</dbReference>
<dbReference type="InterPro" id="IPR049515">
    <property type="entry name" value="MACS_put"/>
</dbReference>
<proteinExistence type="inferred from homology"/>
<name>A0A0P9CXC9_9BACL</name>
<dbReference type="InterPro" id="IPR020845">
    <property type="entry name" value="AMP-binding_CS"/>
</dbReference>
<evidence type="ECO:0000313" key="8">
    <source>
        <dbReference type="Proteomes" id="UP000050482"/>
    </source>
</evidence>
<comment type="caution">
    <text evidence="7">The sequence shown here is derived from an EMBL/GenBank/DDBJ whole genome shotgun (WGS) entry which is preliminary data.</text>
</comment>
<dbReference type="Gene3D" id="3.30.300.30">
    <property type="match status" value="1"/>
</dbReference>
<evidence type="ECO:0000256" key="4">
    <source>
        <dbReference type="ARBA" id="ARBA00022840"/>
    </source>
</evidence>
<gene>
    <name evidence="7" type="ORF">AN477_07245</name>
</gene>
<evidence type="ECO:0000259" key="5">
    <source>
        <dbReference type="Pfam" id="PF00501"/>
    </source>
</evidence>
<reference evidence="7 8" key="1">
    <citation type="submission" date="2015-09" db="EMBL/GenBank/DDBJ databases">
        <title>Draft genome sequence of Alicyclobacillus ferrooxydans DSM 22381.</title>
        <authorList>
            <person name="Hemp J."/>
        </authorList>
    </citation>
    <scope>NUCLEOTIDE SEQUENCE [LARGE SCALE GENOMIC DNA]</scope>
    <source>
        <strain evidence="7 8">TC-34</strain>
    </source>
</reference>
<evidence type="ECO:0000256" key="2">
    <source>
        <dbReference type="ARBA" id="ARBA00022598"/>
    </source>
</evidence>
<dbReference type="GO" id="GO:0015645">
    <property type="term" value="F:fatty acid ligase activity"/>
    <property type="evidence" value="ECO:0007669"/>
    <property type="project" value="TreeGrafter"/>
</dbReference>
<evidence type="ECO:0000256" key="3">
    <source>
        <dbReference type="ARBA" id="ARBA00022741"/>
    </source>
</evidence>
<evidence type="ECO:0000259" key="6">
    <source>
        <dbReference type="Pfam" id="PF13193"/>
    </source>
</evidence>
<dbReference type="EMBL" id="LJCO01000033">
    <property type="protein sequence ID" value="KPV44412.1"/>
    <property type="molecule type" value="Genomic_DNA"/>
</dbReference>
<dbReference type="GO" id="GO:0006637">
    <property type="term" value="P:acyl-CoA metabolic process"/>
    <property type="evidence" value="ECO:0007669"/>
    <property type="project" value="TreeGrafter"/>
</dbReference>
<dbReference type="GO" id="GO:0016405">
    <property type="term" value="F:CoA-ligase activity"/>
    <property type="evidence" value="ECO:0007669"/>
    <property type="project" value="UniProtKB-ARBA"/>
</dbReference>
<dbReference type="GO" id="GO:0006633">
    <property type="term" value="P:fatty acid biosynthetic process"/>
    <property type="evidence" value="ECO:0007669"/>
    <property type="project" value="TreeGrafter"/>
</dbReference>
<protein>
    <submittedName>
        <fullName evidence="7">AMP-dependent synthetase</fullName>
    </submittedName>
</protein>
<dbReference type="InterPro" id="IPR051087">
    <property type="entry name" value="Mitochondrial_ACSM"/>
</dbReference>
<keyword evidence="4" id="KW-0067">ATP-binding</keyword>
<keyword evidence="2" id="KW-0436">Ligase</keyword>
<dbReference type="OrthoDB" id="9765680at2"/>
<organism evidence="7 8">
    <name type="scientific">Alicyclobacillus ferrooxydans</name>
    <dbReference type="NCBI Taxonomy" id="471514"/>
    <lineage>
        <taxon>Bacteria</taxon>
        <taxon>Bacillati</taxon>
        <taxon>Bacillota</taxon>
        <taxon>Bacilli</taxon>
        <taxon>Bacillales</taxon>
        <taxon>Alicyclobacillaceae</taxon>
        <taxon>Alicyclobacillus</taxon>
    </lineage>
</organism>
<keyword evidence="8" id="KW-1185">Reference proteome</keyword>
<dbReference type="Pfam" id="PF13193">
    <property type="entry name" value="AMP-binding_C"/>
    <property type="match status" value="1"/>
</dbReference>
<dbReference type="PATRIC" id="fig|471514.4.peg.3694"/>
<dbReference type="PANTHER" id="PTHR43605">
    <property type="entry name" value="ACYL-COENZYME A SYNTHETASE"/>
    <property type="match status" value="1"/>
</dbReference>
<comment type="similarity">
    <text evidence="1">Belongs to the ATP-dependent AMP-binding enzyme family.</text>
</comment>
<dbReference type="RefSeq" id="WP_054968500.1">
    <property type="nucleotide sequence ID" value="NZ_LJCO01000033.1"/>
</dbReference>
<feature type="domain" description="AMP-binding enzyme C-terminal" evidence="6">
    <location>
        <begin position="462"/>
        <end position="540"/>
    </location>
</feature>
<dbReference type="STRING" id="471514.AN477_07245"/>
<evidence type="ECO:0000256" key="1">
    <source>
        <dbReference type="ARBA" id="ARBA00006432"/>
    </source>
</evidence>
<dbReference type="InterPro" id="IPR045851">
    <property type="entry name" value="AMP-bd_C_sf"/>
</dbReference>
<keyword evidence="3" id="KW-0547">Nucleotide-binding</keyword>
<dbReference type="GO" id="GO:0005524">
    <property type="term" value="F:ATP binding"/>
    <property type="evidence" value="ECO:0007669"/>
    <property type="project" value="UniProtKB-KW"/>
</dbReference>
<dbReference type="AlphaFoldDB" id="A0A0P9CXC9"/>
<dbReference type="SUPFAM" id="SSF56801">
    <property type="entry name" value="Acetyl-CoA synthetase-like"/>
    <property type="match status" value="1"/>
</dbReference>
<dbReference type="InterPro" id="IPR025110">
    <property type="entry name" value="AMP-bd_C"/>
</dbReference>
<dbReference type="InterPro" id="IPR042099">
    <property type="entry name" value="ANL_N_sf"/>
</dbReference>